<dbReference type="EMBL" id="LBVU01000002">
    <property type="protein sequence ID" value="KKQ92579.1"/>
    <property type="molecule type" value="Genomic_DNA"/>
</dbReference>
<dbReference type="Pfam" id="PF12836">
    <property type="entry name" value="HHH_3"/>
    <property type="match status" value="1"/>
</dbReference>
<protein>
    <submittedName>
        <fullName evidence="3">Competence protein ComEA helix-hairpin-helix repeat protein</fullName>
    </submittedName>
</protein>
<keyword evidence="1" id="KW-0812">Transmembrane</keyword>
<organism evidence="3 4">
    <name type="scientific">Candidatus Woesebacteria bacterium GW2011_GWB1_39_10</name>
    <dbReference type="NCBI Taxonomy" id="1618572"/>
    <lineage>
        <taxon>Bacteria</taxon>
        <taxon>Candidatus Woeseibacteriota</taxon>
    </lineage>
</organism>
<evidence type="ECO:0000313" key="4">
    <source>
        <dbReference type="Proteomes" id="UP000034774"/>
    </source>
</evidence>
<dbReference type="GO" id="GO:0015627">
    <property type="term" value="C:type II protein secretion system complex"/>
    <property type="evidence" value="ECO:0007669"/>
    <property type="project" value="TreeGrafter"/>
</dbReference>
<sequence length="209" mass="22553">MQSFDIDELLTRFRYPLLILLGGLIATGAGVFFIKSGLASPSTKVEVLNNNEGPDVHQDLTVEIAGEVVKPGVYKLSGDSRIEDLLVISGGFSVNADRVWTDKYLNRAAKLTDGQKVYIPSVDKQSDSLSAKTDGGIKVDQAVLGVTGSHPVNINTASLSELDTLPGIGQVYGQNIIEHRPYSTTGELVSKGAIKQSLYEKIKDRITVY</sequence>
<feature type="domain" description="Soluble ligand binding" evidence="2">
    <location>
        <begin position="62"/>
        <end position="98"/>
    </location>
</feature>
<keyword evidence="1" id="KW-0472">Membrane</keyword>
<evidence type="ECO:0000256" key="1">
    <source>
        <dbReference type="SAM" id="Phobius"/>
    </source>
</evidence>
<dbReference type="SUPFAM" id="SSF81585">
    <property type="entry name" value="PsbU/PolX domain-like"/>
    <property type="match status" value="1"/>
</dbReference>
<dbReference type="InterPro" id="IPR019554">
    <property type="entry name" value="Soluble_ligand-bd"/>
</dbReference>
<dbReference type="STRING" id="1618572.UT17_C0002G0242"/>
<dbReference type="Pfam" id="PF10531">
    <property type="entry name" value="SLBB"/>
    <property type="match status" value="1"/>
</dbReference>
<dbReference type="PANTHER" id="PTHR21180:SF32">
    <property type="entry name" value="ENDONUCLEASE_EXONUCLEASE_PHOSPHATASE FAMILY DOMAIN-CONTAINING PROTEIN 1"/>
    <property type="match status" value="1"/>
</dbReference>
<dbReference type="PANTHER" id="PTHR21180">
    <property type="entry name" value="ENDONUCLEASE/EXONUCLEASE/PHOSPHATASE FAMILY DOMAIN-CONTAINING PROTEIN 1"/>
    <property type="match status" value="1"/>
</dbReference>
<gene>
    <name evidence="3" type="ORF">UT17_C0002G0242</name>
</gene>
<reference evidence="3 4" key="1">
    <citation type="journal article" date="2015" name="Nature">
        <title>rRNA introns, odd ribosomes, and small enigmatic genomes across a large radiation of phyla.</title>
        <authorList>
            <person name="Brown C.T."/>
            <person name="Hug L.A."/>
            <person name="Thomas B.C."/>
            <person name="Sharon I."/>
            <person name="Castelle C.J."/>
            <person name="Singh A."/>
            <person name="Wilkins M.J."/>
            <person name="Williams K.H."/>
            <person name="Banfield J.F."/>
        </authorList>
    </citation>
    <scope>NUCLEOTIDE SEQUENCE [LARGE SCALE GENOMIC DNA]</scope>
</reference>
<dbReference type="GO" id="GO:0015628">
    <property type="term" value="P:protein secretion by the type II secretion system"/>
    <property type="evidence" value="ECO:0007669"/>
    <property type="project" value="TreeGrafter"/>
</dbReference>
<dbReference type="Gene3D" id="1.10.150.320">
    <property type="entry name" value="Photosystem II 12 kDa extrinsic protein"/>
    <property type="match status" value="1"/>
</dbReference>
<name>A0A0G0P366_9BACT</name>
<comment type="caution">
    <text evidence="3">The sequence shown here is derived from an EMBL/GenBank/DDBJ whole genome shotgun (WGS) entry which is preliminary data.</text>
</comment>
<accession>A0A0G0P366</accession>
<feature type="transmembrane region" description="Helical" evidence="1">
    <location>
        <begin position="15"/>
        <end position="34"/>
    </location>
</feature>
<keyword evidence="1" id="KW-1133">Transmembrane helix</keyword>
<dbReference type="Proteomes" id="UP000034774">
    <property type="component" value="Unassembled WGS sequence"/>
</dbReference>
<evidence type="ECO:0000313" key="3">
    <source>
        <dbReference type="EMBL" id="KKQ92579.1"/>
    </source>
</evidence>
<dbReference type="AlphaFoldDB" id="A0A0G0P366"/>
<dbReference type="Gene3D" id="3.10.560.10">
    <property type="entry name" value="Outer membrane lipoprotein wza domain like"/>
    <property type="match status" value="1"/>
</dbReference>
<dbReference type="InterPro" id="IPR051675">
    <property type="entry name" value="Endo/Exo/Phosphatase_dom_1"/>
</dbReference>
<proteinExistence type="predicted"/>
<evidence type="ECO:0000259" key="2">
    <source>
        <dbReference type="Pfam" id="PF10531"/>
    </source>
</evidence>